<organism evidence="2">
    <name type="scientific">marine metagenome</name>
    <dbReference type="NCBI Taxonomy" id="408172"/>
    <lineage>
        <taxon>unclassified sequences</taxon>
        <taxon>metagenomes</taxon>
        <taxon>ecological metagenomes</taxon>
    </lineage>
</organism>
<dbReference type="AlphaFoldDB" id="A0A382SP75"/>
<evidence type="ECO:0000256" key="1">
    <source>
        <dbReference type="SAM" id="Phobius"/>
    </source>
</evidence>
<reference evidence="2" key="1">
    <citation type="submission" date="2018-05" db="EMBL/GenBank/DDBJ databases">
        <authorList>
            <person name="Lanie J.A."/>
            <person name="Ng W.-L."/>
            <person name="Kazmierczak K.M."/>
            <person name="Andrzejewski T.M."/>
            <person name="Davidsen T.M."/>
            <person name="Wayne K.J."/>
            <person name="Tettelin H."/>
            <person name="Glass J.I."/>
            <person name="Rusch D."/>
            <person name="Podicherti R."/>
            <person name="Tsui H.-C.T."/>
            <person name="Winkler M.E."/>
        </authorList>
    </citation>
    <scope>NUCLEOTIDE SEQUENCE</scope>
</reference>
<gene>
    <name evidence="2" type="ORF">METZ01_LOCUS364624</name>
</gene>
<dbReference type="Pfam" id="PF20136">
    <property type="entry name" value="DUF6526"/>
    <property type="match status" value="1"/>
</dbReference>
<protein>
    <submittedName>
        <fullName evidence="2">Uncharacterized protein</fullName>
    </submittedName>
</protein>
<feature type="transmembrane region" description="Helical" evidence="1">
    <location>
        <begin position="52"/>
        <end position="75"/>
    </location>
</feature>
<dbReference type="EMBL" id="UINC01130606">
    <property type="protein sequence ID" value="SVD11770.1"/>
    <property type="molecule type" value="Genomic_DNA"/>
</dbReference>
<keyword evidence="1" id="KW-0812">Transmembrane</keyword>
<name>A0A382SP75_9ZZZZ</name>
<feature type="transmembrane region" description="Helical" evidence="1">
    <location>
        <begin position="21"/>
        <end position="40"/>
    </location>
</feature>
<sequence>MEELMSQPQPQNYANHARMIPAFHFVALPILAINLFWSMGQVVANEGSFETLLAVCVALALVIIALCARLFALWAQDRVIRLEMRLKLTEILPDELKFRMGELSTSHLVALRFASDAELPDLVRKVLGGSLTDGKAIKKAITSWQADYQRV</sequence>
<dbReference type="InterPro" id="IPR045385">
    <property type="entry name" value="DUF6526"/>
</dbReference>
<keyword evidence="1" id="KW-0472">Membrane</keyword>
<keyword evidence="1" id="KW-1133">Transmembrane helix</keyword>
<evidence type="ECO:0000313" key="2">
    <source>
        <dbReference type="EMBL" id="SVD11770.1"/>
    </source>
</evidence>
<accession>A0A382SP75</accession>
<proteinExistence type="predicted"/>